<evidence type="ECO:0000259" key="8">
    <source>
        <dbReference type="PROSITE" id="PS51722"/>
    </source>
</evidence>
<dbReference type="InterPro" id="IPR050055">
    <property type="entry name" value="EF-Tu_GTPase"/>
</dbReference>
<dbReference type="InterPro" id="IPR057335">
    <property type="entry name" value="Beta-barrel_SelB"/>
</dbReference>
<dbReference type="GO" id="GO:0001514">
    <property type="term" value="P:selenocysteine incorporation"/>
    <property type="evidence" value="ECO:0007669"/>
    <property type="project" value="InterPro"/>
</dbReference>
<gene>
    <name evidence="9" type="ORF">TAE01_13230</name>
</gene>
<dbReference type="PRINTS" id="PR00315">
    <property type="entry name" value="ELONGATNFCT"/>
</dbReference>
<dbReference type="Gene3D" id="3.40.50.300">
    <property type="entry name" value="P-loop containing nucleotide triphosphate hydrolases"/>
    <property type="match status" value="1"/>
</dbReference>
<evidence type="ECO:0000256" key="7">
    <source>
        <dbReference type="ARBA" id="ARBA00031615"/>
    </source>
</evidence>
<dbReference type="Pfam" id="PF25461">
    <property type="entry name" value="Beta-barrel_SelB"/>
    <property type="match status" value="1"/>
</dbReference>
<dbReference type="PROSITE" id="PS51722">
    <property type="entry name" value="G_TR_2"/>
    <property type="match status" value="1"/>
</dbReference>
<evidence type="ECO:0000313" key="10">
    <source>
        <dbReference type="Proteomes" id="UP000321534"/>
    </source>
</evidence>
<dbReference type="NCBIfam" id="TIGR00475">
    <property type="entry name" value="selB"/>
    <property type="match status" value="1"/>
</dbReference>
<dbReference type="InterPro" id="IPR004161">
    <property type="entry name" value="EFTu-like_2"/>
</dbReference>
<dbReference type="GO" id="GO:0003723">
    <property type="term" value="F:RNA binding"/>
    <property type="evidence" value="ECO:0007669"/>
    <property type="project" value="InterPro"/>
</dbReference>
<evidence type="ECO:0000256" key="5">
    <source>
        <dbReference type="ARBA" id="ARBA00023134"/>
    </source>
</evidence>
<dbReference type="InterPro" id="IPR036388">
    <property type="entry name" value="WH-like_DNA-bd_sf"/>
</dbReference>
<evidence type="ECO:0000256" key="2">
    <source>
        <dbReference type="ARBA" id="ARBA00015953"/>
    </source>
</evidence>
<comment type="function">
    <text evidence="6">Translation factor necessary for the incorporation of selenocysteine into proteins. It probably replaces EF-Tu for the insertion of selenocysteine directed by the UGA codon. SelB binds GTP and GDP.</text>
</comment>
<dbReference type="PANTHER" id="PTHR43721">
    <property type="entry name" value="ELONGATION FACTOR TU-RELATED"/>
    <property type="match status" value="1"/>
</dbReference>
<dbReference type="GO" id="GO:0003924">
    <property type="term" value="F:GTPase activity"/>
    <property type="evidence" value="ECO:0007669"/>
    <property type="project" value="InterPro"/>
</dbReference>
<dbReference type="EMBL" id="BJYX01000005">
    <property type="protein sequence ID" value="GEO29513.1"/>
    <property type="molecule type" value="Genomic_DNA"/>
</dbReference>
<dbReference type="Gene3D" id="2.40.30.10">
    <property type="entry name" value="Translation factors"/>
    <property type="match status" value="1"/>
</dbReference>
<dbReference type="InterPro" id="IPR000795">
    <property type="entry name" value="T_Tr_GTP-bd_dom"/>
</dbReference>
<evidence type="ECO:0000256" key="3">
    <source>
        <dbReference type="ARBA" id="ARBA00022490"/>
    </source>
</evidence>
<dbReference type="Pfam" id="PF09107">
    <property type="entry name" value="WHD_3rd_SelB"/>
    <property type="match status" value="1"/>
</dbReference>
<keyword evidence="4" id="KW-0648">Protein biosynthesis</keyword>
<comment type="subcellular location">
    <subcellularLocation>
        <location evidence="1">Cytoplasm</location>
    </subcellularLocation>
</comment>
<feature type="domain" description="Tr-type G" evidence="8">
    <location>
        <begin position="1"/>
        <end position="170"/>
    </location>
</feature>
<dbReference type="OrthoDB" id="9803139at2"/>
<dbReference type="InterPro" id="IPR004535">
    <property type="entry name" value="Transl_elong_SelB"/>
</dbReference>
<dbReference type="Pfam" id="PF03144">
    <property type="entry name" value="GTP_EFTU_D2"/>
    <property type="match status" value="1"/>
</dbReference>
<dbReference type="InterPro" id="IPR009000">
    <property type="entry name" value="Transl_B-barrel_sf"/>
</dbReference>
<evidence type="ECO:0000256" key="1">
    <source>
        <dbReference type="ARBA" id="ARBA00004496"/>
    </source>
</evidence>
<dbReference type="SUPFAM" id="SSF46785">
    <property type="entry name" value="Winged helix' DNA-binding domain"/>
    <property type="match status" value="1"/>
</dbReference>
<dbReference type="Pfam" id="PF00009">
    <property type="entry name" value="GTP_EFTU"/>
    <property type="match status" value="1"/>
</dbReference>
<organism evidence="9 10">
    <name type="scientific">Terrabacter aerolatus</name>
    <dbReference type="NCBI Taxonomy" id="422442"/>
    <lineage>
        <taxon>Bacteria</taxon>
        <taxon>Bacillati</taxon>
        <taxon>Actinomycetota</taxon>
        <taxon>Actinomycetes</taxon>
        <taxon>Micrococcales</taxon>
        <taxon>Intrasporangiaceae</taxon>
        <taxon>Terrabacter</taxon>
    </lineage>
</organism>
<dbReference type="InterPro" id="IPR031157">
    <property type="entry name" value="G_TR_CS"/>
</dbReference>
<dbReference type="PROSITE" id="PS00301">
    <property type="entry name" value="G_TR_1"/>
    <property type="match status" value="1"/>
</dbReference>
<dbReference type="InterPro" id="IPR027417">
    <property type="entry name" value="P-loop_NTPase"/>
</dbReference>
<dbReference type="InterPro" id="IPR036390">
    <property type="entry name" value="WH_DNA-bd_sf"/>
</dbReference>
<dbReference type="RefSeq" id="WP_147064667.1">
    <property type="nucleotide sequence ID" value="NZ_BAAARO010000002.1"/>
</dbReference>
<proteinExistence type="predicted"/>
<dbReference type="AlphaFoldDB" id="A0A512CZ61"/>
<accession>A0A512CZ61</accession>
<dbReference type="SUPFAM" id="SSF50447">
    <property type="entry name" value="Translation proteins"/>
    <property type="match status" value="1"/>
</dbReference>
<dbReference type="Gene3D" id="1.10.10.10">
    <property type="entry name" value="Winged helix-like DNA-binding domain superfamily/Winged helix DNA-binding domain"/>
    <property type="match status" value="1"/>
</dbReference>
<reference evidence="9 10" key="1">
    <citation type="submission" date="2019-07" db="EMBL/GenBank/DDBJ databases">
        <title>Whole genome shotgun sequence of Terrabacter aerolatus NBRC 106305.</title>
        <authorList>
            <person name="Hosoyama A."/>
            <person name="Uohara A."/>
            <person name="Ohji S."/>
            <person name="Ichikawa N."/>
        </authorList>
    </citation>
    <scope>NUCLEOTIDE SEQUENCE [LARGE SCALE GENOMIC DNA]</scope>
    <source>
        <strain evidence="9 10">NBRC 106305</strain>
    </source>
</reference>
<keyword evidence="10" id="KW-1185">Reference proteome</keyword>
<keyword evidence="5" id="KW-0547">Nucleotide-binding</keyword>
<keyword evidence="3" id="KW-0963">Cytoplasm</keyword>
<dbReference type="SUPFAM" id="SSF52540">
    <property type="entry name" value="P-loop containing nucleoside triphosphate hydrolases"/>
    <property type="match status" value="1"/>
</dbReference>
<comment type="caution">
    <text evidence="9">The sequence shown here is derived from an EMBL/GenBank/DDBJ whole genome shotgun (WGS) entry which is preliminary data.</text>
</comment>
<evidence type="ECO:0000313" key="9">
    <source>
        <dbReference type="EMBL" id="GEO29513.1"/>
    </source>
</evidence>
<dbReference type="GO" id="GO:0005525">
    <property type="term" value="F:GTP binding"/>
    <property type="evidence" value="ECO:0007669"/>
    <property type="project" value="UniProtKB-KW"/>
</dbReference>
<keyword evidence="9" id="KW-0251">Elongation factor</keyword>
<keyword evidence="5" id="KW-0342">GTP-binding</keyword>
<name>A0A512CZ61_9MICO</name>
<dbReference type="GO" id="GO:0005829">
    <property type="term" value="C:cytosol"/>
    <property type="evidence" value="ECO:0007669"/>
    <property type="project" value="TreeGrafter"/>
</dbReference>
<dbReference type="GO" id="GO:0003746">
    <property type="term" value="F:translation elongation factor activity"/>
    <property type="evidence" value="ECO:0007669"/>
    <property type="project" value="UniProtKB-KW"/>
</dbReference>
<evidence type="ECO:0000256" key="4">
    <source>
        <dbReference type="ARBA" id="ARBA00022917"/>
    </source>
</evidence>
<protein>
    <recommendedName>
        <fullName evidence="2">Selenocysteine-specific elongation factor</fullName>
    </recommendedName>
    <alternativeName>
        <fullName evidence="7">SelB translation factor</fullName>
    </alternativeName>
</protein>
<dbReference type="PANTHER" id="PTHR43721:SF22">
    <property type="entry name" value="ELONGATION FACTOR TU, MITOCHONDRIAL"/>
    <property type="match status" value="1"/>
</dbReference>
<dbReference type="Proteomes" id="UP000321534">
    <property type="component" value="Unassembled WGS sequence"/>
</dbReference>
<sequence>MHVIATAGHVDHGKSTLVRALTGIEPDRWAEERRRGMTIDLGYAWTTLPSGADVAFVDVPGHQRFIGNMLAGLGPAPAVVLVVAADEGWRPQSAEHLAAVDALGISRGLVVVTRSDLADPGPALAEALDHVGRTSLAGSAALAVSARTGQGLDALRAALDDLVAALPAPERDARTRLWVDRSFSVRGSGTVVTGTLGAGTVRVGDELVVHRTDGTSRSVGVRGLQSLGRARDEVAAVARVAVNLRGVGVDEVARGDVLLTPRAWHVTRTLDVRVVGTVSASPSGVPGAGPVGALGAVGAVGAVTGPLVPDPLPSHVMLHVGTLAVEARVRPLGPGAVRLALPAALPVVAGDRILLRDPGSRRVVGAVVVDADPPVLDRRGSAARRAAVVRSLDGAPDLAREVARRGCMRESEAESLGIVVPPGDRPGATVARRGAWLVDDATWQVAADRLHAAVRGRADAEPIDPVLALEAARAAAGVPDRALVTELAVTAGLEVRDGRVGLPGRRAVLSSGAEAGLSRIEERLRQRPFTAPEQHELDDAGLGSRELAAAEGTGRILRLPGGVVLLPNAPALAMRELAALPQPFTTSDARLALDSTRRIVIPLLEHLDARGWTRRLDGSHREVRR</sequence>
<dbReference type="InterPro" id="IPR015191">
    <property type="entry name" value="SelB_WHD4"/>
</dbReference>
<evidence type="ECO:0000256" key="6">
    <source>
        <dbReference type="ARBA" id="ARBA00025526"/>
    </source>
</evidence>